<dbReference type="STRING" id="1492898.SY85_00905"/>
<protein>
    <recommendedName>
        <fullName evidence="1">AB hydrolase-1 domain-containing protein</fullName>
    </recommendedName>
</protein>
<sequence length="308" mass="34499">MKLKTILYTFLVLLVAVLVILPFARSKEQLSLNDQTRKGMKGSFVKLPQGVTHYEMAGPANGPVLLLIHGFSVPSYIWDRNFQALADSGFRVIRYDAFGRGFSDRPEADYNADFYHQQINDLLDALHIQGPINIAGLSMGGAIATGYAANFPDRINKVVLIDPFNQPSDISVLKTPYLGAYLNKVWFVPSLTNDQTSDFLNPATIPANYKENFEEQMQYKGFNTAILSTLRNFIAVDPKPSYVKLGNIKKPVLLVWGKQDKTLTLDKEIPDLIHAKLLMLDSCGHLPPIEQPDLLNKSITNFLKEVQQ</sequence>
<dbReference type="GO" id="GO:0003824">
    <property type="term" value="F:catalytic activity"/>
    <property type="evidence" value="ECO:0007669"/>
    <property type="project" value="InterPro"/>
</dbReference>
<dbReference type="PANTHER" id="PTHR43798:SF33">
    <property type="entry name" value="HYDROLASE, PUTATIVE (AFU_ORTHOLOGUE AFUA_2G14860)-RELATED"/>
    <property type="match status" value="1"/>
</dbReference>
<dbReference type="Pfam" id="PF00561">
    <property type="entry name" value="Abhydrolase_1"/>
    <property type="match status" value="1"/>
</dbReference>
<organism evidence="2 3">
    <name type="scientific">Flavisolibacter tropicus</name>
    <dbReference type="NCBI Taxonomy" id="1492898"/>
    <lineage>
        <taxon>Bacteria</taxon>
        <taxon>Pseudomonadati</taxon>
        <taxon>Bacteroidota</taxon>
        <taxon>Chitinophagia</taxon>
        <taxon>Chitinophagales</taxon>
        <taxon>Chitinophagaceae</taxon>
        <taxon>Flavisolibacter</taxon>
    </lineage>
</organism>
<dbReference type="GO" id="GO:0016020">
    <property type="term" value="C:membrane"/>
    <property type="evidence" value="ECO:0007669"/>
    <property type="project" value="TreeGrafter"/>
</dbReference>
<dbReference type="InterPro" id="IPR000639">
    <property type="entry name" value="Epox_hydrolase-like"/>
</dbReference>
<dbReference type="PRINTS" id="PR00412">
    <property type="entry name" value="EPOXHYDRLASE"/>
</dbReference>
<keyword evidence="3" id="KW-1185">Reference proteome</keyword>
<dbReference type="EMBL" id="CP011390">
    <property type="protein sequence ID" value="ANE49274.1"/>
    <property type="molecule type" value="Genomic_DNA"/>
</dbReference>
<accession>A0A172TQW6</accession>
<dbReference type="InterPro" id="IPR050266">
    <property type="entry name" value="AB_hydrolase_sf"/>
</dbReference>
<evidence type="ECO:0000259" key="1">
    <source>
        <dbReference type="Pfam" id="PF00561"/>
    </source>
</evidence>
<dbReference type="PRINTS" id="PR00111">
    <property type="entry name" value="ABHYDROLASE"/>
</dbReference>
<dbReference type="SUPFAM" id="SSF53474">
    <property type="entry name" value="alpha/beta-Hydrolases"/>
    <property type="match status" value="1"/>
</dbReference>
<dbReference type="InterPro" id="IPR000073">
    <property type="entry name" value="AB_hydrolase_1"/>
</dbReference>
<reference evidence="2 3" key="2">
    <citation type="journal article" date="2016" name="Int. J. Syst. Evol. Microbiol.">
        <title>Flavisolibacter tropicus sp. nov., isolated from tropical soil.</title>
        <authorList>
            <person name="Lee J.J."/>
            <person name="Kang M.S."/>
            <person name="Kim G.S."/>
            <person name="Lee C.S."/>
            <person name="Lim S."/>
            <person name="Lee J."/>
            <person name="Roh S.H."/>
            <person name="Kang H."/>
            <person name="Ha J.M."/>
            <person name="Bae S."/>
            <person name="Jung H.Y."/>
            <person name="Kim M.K."/>
        </authorList>
    </citation>
    <scope>NUCLEOTIDE SEQUENCE [LARGE SCALE GENOMIC DNA]</scope>
    <source>
        <strain evidence="2 3">LCS9</strain>
    </source>
</reference>
<dbReference type="Gene3D" id="3.40.50.1820">
    <property type="entry name" value="alpha/beta hydrolase"/>
    <property type="match status" value="1"/>
</dbReference>
<dbReference type="KEGG" id="fla:SY85_00905"/>
<dbReference type="PANTHER" id="PTHR43798">
    <property type="entry name" value="MONOACYLGLYCEROL LIPASE"/>
    <property type="match status" value="1"/>
</dbReference>
<dbReference type="AlphaFoldDB" id="A0A172TQW6"/>
<reference evidence="3" key="1">
    <citation type="submission" date="2015-01" db="EMBL/GenBank/DDBJ databases">
        <title>Flavisolibacter sp./LCS9/ whole genome sequencing.</title>
        <authorList>
            <person name="Kim M.K."/>
            <person name="Srinivasan S."/>
            <person name="Lee J.-J."/>
        </authorList>
    </citation>
    <scope>NUCLEOTIDE SEQUENCE [LARGE SCALE GENOMIC DNA]</scope>
    <source>
        <strain evidence="3">LCS9</strain>
    </source>
</reference>
<name>A0A172TQW6_9BACT</name>
<proteinExistence type="predicted"/>
<evidence type="ECO:0000313" key="2">
    <source>
        <dbReference type="EMBL" id="ANE49274.1"/>
    </source>
</evidence>
<dbReference type="OrthoDB" id="9773293at2"/>
<gene>
    <name evidence="2" type="ORF">SY85_00905</name>
</gene>
<feature type="domain" description="AB hydrolase-1" evidence="1">
    <location>
        <begin position="63"/>
        <end position="291"/>
    </location>
</feature>
<dbReference type="Proteomes" id="UP000077177">
    <property type="component" value="Chromosome"/>
</dbReference>
<evidence type="ECO:0000313" key="3">
    <source>
        <dbReference type="Proteomes" id="UP000077177"/>
    </source>
</evidence>
<dbReference type="InterPro" id="IPR029058">
    <property type="entry name" value="AB_hydrolase_fold"/>
</dbReference>
<dbReference type="RefSeq" id="WP_066401349.1">
    <property type="nucleotide sequence ID" value="NZ_CP011390.1"/>
</dbReference>